<reference evidence="3 4" key="1">
    <citation type="submission" date="2023-12" db="EMBL/GenBank/DDBJ databases">
        <title>the genome sequence of Hyalangium sp. s54d21.</title>
        <authorList>
            <person name="Zhang X."/>
        </authorList>
    </citation>
    <scope>NUCLEOTIDE SEQUENCE [LARGE SCALE GENOMIC DNA]</scope>
    <source>
        <strain evidence="4">s54d21</strain>
    </source>
</reference>
<dbReference type="Proteomes" id="UP001291309">
    <property type="component" value="Unassembled WGS sequence"/>
</dbReference>
<dbReference type="Pfam" id="PF20251">
    <property type="entry name" value="Big_14"/>
    <property type="match status" value="1"/>
</dbReference>
<proteinExistence type="predicted"/>
<evidence type="ECO:0000313" key="4">
    <source>
        <dbReference type="Proteomes" id="UP001291309"/>
    </source>
</evidence>
<evidence type="ECO:0000313" key="3">
    <source>
        <dbReference type="EMBL" id="MDY7226829.1"/>
    </source>
</evidence>
<dbReference type="InterPro" id="IPR046878">
    <property type="entry name" value="Big_14"/>
</dbReference>
<evidence type="ECO:0000256" key="1">
    <source>
        <dbReference type="SAM" id="SignalP"/>
    </source>
</evidence>
<keyword evidence="1" id="KW-0732">Signal</keyword>
<protein>
    <submittedName>
        <fullName evidence="3">Immunoglobulin-like domain-containing protein</fullName>
    </submittedName>
</protein>
<name>A0ABU5H1N9_9BACT</name>
<keyword evidence="4" id="KW-1185">Reference proteome</keyword>
<evidence type="ECO:0000259" key="2">
    <source>
        <dbReference type="Pfam" id="PF20251"/>
    </source>
</evidence>
<sequence>MTRWSMVLCSAVVWLSACGSPLGDAELKTDEAEYAPGSELTLSLHNESFEKLGYNLCGVSLQRSTEAGWETLPAERQEVCQSILLSLGPGEAESVSLTLAGTLPEGEYRFLTRVEWDGEREELASPPFRVVR</sequence>
<comment type="caution">
    <text evidence="3">The sequence shown here is derived from an EMBL/GenBank/DDBJ whole genome shotgun (WGS) entry which is preliminary data.</text>
</comment>
<dbReference type="RefSeq" id="WP_321545553.1">
    <property type="nucleotide sequence ID" value="NZ_JAXIVS010000003.1"/>
</dbReference>
<feature type="signal peptide" evidence="1">
    <location>
        <begin position="1"/>
        <end position="19"/>
    </location>
</feature>
<feature type="chain" id="PRO_5047455690" evidence="1">
    <location>
        <begin position="20"/>
        <end position="132"/>
    </location>
</feature>
<organism evidence="3 4">
    <name type="scientific">Hyalangium rubrum</name>
    <dbReference type="NCBI Taxonomy" id="3103134"/>
    <lineage>
        <taxon>Bacteria</taxon>
        <taxon>Pseudomonadati</taxon>
        <taxon>Myxococcota</taxon>
        <taxon>Myxococcia</taxon>
        <taxon>Myxococcales</taxon>
        <taxon>Cystobacterineae</taxon>
        <taxon>Archangiaceae</taxon>
        <taxon>Hyalangium</taxon>
    </lineage>
</organism>
<gene>
    <name evidence="3" type="ORF">SYV04_10535</name>
</gene>
<dbReference type="EMBL" id="JAXIVS010000003">
    <property type="protein sequence ID" value="MDY7226829.1"/>
    <property type="molecule type" value="Genomic_DNA"/>
</dbReference>
<dbReference type="PROSITE" id="PS51257">
    <property type="entry name" value="PROKAR_LIPOPROTEIN"/>
    <property type="match status" value="1"/>
</dbReference>
<feature type="domain" description="Bacterial Ig-like" evidence="2">
    <location>
        <begin position="25"/>
        <end position="119"/>
    </location>
</feature>
<accession>A0ABU5H1N9</accession>